<comment type="caution">
    <text evidence="2">The sequence shown here is derived from an EMBL/GenBank/DDBJ whole genome shotgun (WGS) entry which is preliminary data.</text>
</comment>
<organism evidence="2 3">
    <name type="scientific">Xylocopa violacea</name>
    <name type="common">Violet carpenter bee</name>
    <name type="synonym">Apis violacea</name>
    <dbReference type="NCBI Taxonomy" id="135666"/>
    <lineage>
        <taxon>Eukaryota</taxon>
        <taxon>Metazoa</taxon>
        <taxon>Ecdysozoa</taxon>
        <taxon>Arthropoda</taxon>
        <taxon>Hexapoda</taxon>
        <taxon>Insecta</taxon>
        <taxon>Pterygota</taxon>
        <taxon>Neoptera</taxon>
        <taxon>Endopterygota</taxon>
        <taxon>Hymenoptera</taxon>
        <taxon>Apocrita</taxon>
        <taxon>Aculeata</taxon>
        <taxon>Apoidea</taxon>
        <taxon>Anthophila</taxon>
        <taxon>Apidae</taxon>
        <taxon>Xylocopa</taxon>
        <taxon>Xylocopa</taxon>
    </lineage>
</organism>
<evidence type="ECO:0008006" key="4">
    <source>
        <dbReference type="Google" id="ProtNLM"/>
    </source>
</evidence>
<evidence type="ECO:0000313" key="3">
    <source>
        <dbReference type="Proteomes" id="UP001642520"/>
    </source>
</evidence>
<gene>
    <name evidence="2" type="ORF">XYLVIOL_LOCUS972</name>
</gene>
<sequence length="77" mass="7850">MKYLLVLFAIVAIAAAFPEQERERRGILAAPALATPWIAAPKIAAPAVAIAAAPKLLAAPAVVAAPALAPAWGLKGW</sequence>
<reference evidence="2 3" key="1">
    <citation type="submission" date="2024-08" db="EMBL/GenBank/DDBJ databases">
        <authorList>
            <person name="Will J Nash"/>
            <person name="Angela Man"/>
            <person name="Seanna McTaggart"/>
            <person name="Kendall Baker"/>
            <person name="Tom Barker"/>
            <person name="Leah Catchpole"/>
            <person name="Alex Durrant"/>
            <person name="Karim Gharbi"/>
            <person name="Naomi Irish"/>
            <person name="Gemy Kaithakottil"/>
            <person name="Debby Ku"/>
            <person name="Aaliyah Providence"/>
            <person name="Felix Shaw"/>
            <person name="David Swarbreck"/>
            <person name="Chris Watkins"/>
            <person name="Ann M. McCartney"/>
            <person name="Giulio Formenti"/>
            <person name="Alice Mouton"/>
            <person name="Noel Vella"/>
            <person name="Bjorn M von Reumont"/>
            <person name="Adriana Vella"/>
            <person name="Wilfried Haerty"/>
        </authorList>
    </citation>
    <scope>NUCLEOTIDE SEQUENCE [LARGE SCALE GENOMIC DNA]</scope>
</reference>
<proteinExistence type="predicted"/>
<evidence type="ECO:0000256" key="1">
    <source>
        <dbReference type="SAM" id="SignalP"/>
    </source>
</evidence>
<keyword evidence="3" id="KW-1185">Reference proteome</keyword>
<protein>
    <recommendedName>
        <fullName evidence="4">Cuticle protein 16.5-like</fullName>
    </recommendedName>
</protein>
<feature type="signal peptide" evidence="1">
    <location>
        <begin position="1"/>
        <end position="16"/>
    </location>
</feature>
<dbReference type="EMBL" id="CAXAJV020001281">
    <property type="protein sequence ID" value="CAL7934344.1"/>
    <property type="molecule type" value="Genomic_DNA"/>
</dbReference>
<dbReference type="Proteomes" id="UP001642520">
    <property type="component" value="Unassembled WGS sequence"/>
</dbReference>
<keyword evidence="1" id="KW-0732">Signal</keyword>
<feature type="chain" id="PRO_5045830512" description="Cuticle protein 16.5-like" evidence="1">
    <location>
        <begin position="17"/>
        <end position="77"/>
    </location>
</feature>
<name>A0ABP1N058_XYLVO</name>
<evidence type="ECO:0000313" key="2">
    <source>
        <dbReference type="EMBL" id="CAL7934344.1"/>
    </source>
</evidence>
<accession>A0ABP1N058</accession>